<accession>A0A0G0WRD3</accession>
<dbReference type="EMBL" id="LCAG01000008">
    <property type="protein sequence ID" value="KKR87025.1"/>
    <property type="molecule type" value="Genomic_DNA"/>
</dbReference>
<keyword evidence="1" id="KW-0472">Membrane</keyword>
<evidence type="ECO:0000256" key="1">
    <source>
        <dbReference type="SAM" id="Phobius"/>
    </source>
</evidence>
<keyword evidence="1" id="KW-1133">Transmembrane helix</keyword>
<dbReference type="Proteomes" id="UP000034854">
    <property type="component" value="Unassembled WGS sequence"/>
</dbReference>
<gene>
    <name evidence="2" type="ORF">UU34_C0008G0049</name>
</gene>
<evidence type="ECO:0000313" key="3">
    <source>
        <dbReference type="Proteomes" id="UP000034854"/>
    </source>
</evidence>
<proteinExistence type="predicted"/>
<dbReference type="InterPro" id="IPR013783">
    <property type="entry name" value="Ig-like_fold"/>
</dbReference>
<dbReference type="Gene3D" id="2.60.40.10">
    <property type="entry name" value="Immunoglobulins"/>
    <property type="match status" value="1"/>
</dbReference>
<dbReference type="AlphaFoldDB" id="A0A0G0WRD3"/>
<protein>
    <submittedName>
        <fullName evidence="2">Uncharacterized protein</fullName>
    </submittedName>
</protein>
<keyword evidence="1" id="KW-0812">Transmembrane</keyword>
<organism evidence="2 3">
    <name type="scientific">Candidatus Curtissbacteria bacterium GW2011_GWA1_41_11</name>
    <dbReference type="NCBI Taxonomy" id="1618409"/>
    <lineage>
        <taxon>Bacteria</taxon>
        <taxon>Candidatus Curtissiibacteriota</taxon>
    </lineage>
</organism>
<feature type="transmembrane region" description="Helical" evidence="1">
    <location>
        <begin position="12"/>
        <end position="29"/>
    </location>
</feature>
<evidence type="ECO:0000313" key="2">
    <source>
        <dbReference type="EMBL" id="KKR87025.1"/>
    </source>
</evidence>
<reference evidence="2 3" key="1">
    <citation type="journal article" date="2015" name="Nature">
        <title>rRNA introns, odd ribosomes, and small enigmatic genomes across a large radiation of phyla.</title>
        <authorList>
            <person name="Brown C.T."/>
            <person name="Hug L.A."/>
            <person name="Thomas B.C."/>
            <person name="Sharon I."/>
            <person name="Castelle C.J."/>
            <person name="Singh A."/>
            <person name="Wilkins M.J."/>
            <person name="Williams K.H."/>
            <person name="Banfield J.F."/>
        </authorList>
    </citation>
    <scope>NUCLEOTIDE SEQUENCE [LARGE SCALE GENOMIC DNA]</scope>
</reference>
<comment type="caution">
    <text evidence="2">The sequence shown here is derived from an EMBL/GenBank/DDBJ whole genome shotgun (WGS) entry which is preliminary data.</text>
</comment>
<name>A0A0G0WRD3_9BACT</name>
<sequence>MKENKSAIKPVLIALVFFILIATVVYWLWQRQPKPNEPQVKTPAPQAIQKKLEETQLEITPASGHVLAENNVTFEGKTFGTSYIIISASNTLGITQANENGEFKIEAELAQGLNLIDVIAIDPNLAELKTLPLTLYIDPDSKVSTVLTGPVKSIFDNLITITTAQGEQTIRQKSSTKLILPETESDKEDDDIRVGDFIIALGEIENEKDFDTSSIEVIREEKPQNNEKYLAGALLTKVNKNIFSVRNQKDSQIVEFNLSKDSKISKNGEDAQIEDIAKDKKAIIVFYTKDNENTADLIYLIP</sequence>